<proteinExistence type="predicted"/>
<dbReference type="GeneTree" id="ENSGT00980000198749"/>
<dbReference type="InterPro" id="IPR043502">
    <property type="entry name" value="DNA/RNA_pol_sf"/>
</dbReference>
<feature type="region of interest" description="Disordered" evidence="1">
    <location>
        <begin position="43"/>
        <end position="67"/>
    </location>
</feature>
<feature type="region of interest" description="Disordered" evidence="1">
    <location>
        <begin position="1"/>
        <end position="22"/>
    </location>
</feature>
<reference evidence="3" key="3">
    <citation type="submission" date="2025-09" db="UniProtKB">
        <authorList>
            <consortium name="Ensembl"/>
        </authorList>
    </citation>
    <scope>IDENTIFICATION</scope>
</reference>
<dbReference type="InterPro" id="IPR051320">
    <property type="entry name" value="Viral_Replic_Matur_Polypro"/>
</dbReference>
<dbReference type="Gene3D" id="3.10.20.370">
    <property type="match status" value="1"/>
</dbReference>
<name>A0A3P8SXX7_AMPPE</name>
<evidence type="ECO:0000313" key="4">
    <source>
        <dbReference type="Proteomes" id="UP000265080"/>
    </source>
</evidence>
<evidence type="ECO:0000256" key="1">
    <source>
        <dbReference type="SAM" id="MobiDB-lite"/>
    </source>
</evidence>
<feature type="compositionally biased region" description="Polar residues" evidence="1">
    <location>
        <begin position="1"/>
        <end position="13"/>
    </location>
</feature>
<feature type="compositionally biased region" description="Polar residues" evidence="1">
    <location>
        <begin position="43"/>
        <end position="54"/>
    </location>
</feature>
<evidence type="ECO:0000313" key="3">
    <source>
        <dbReference type="Ensembl" id="ENSAPEP00000017494.1"/>
    </source>
</evidence>
<organism evidence="3 4">
    <name type="scientific">Amphiprion percula</name>
    <name type="common">Orange clownfish</name>
    <name type="synonym">Lutjanus percula</name>
    <dbReference type="NCBI Taxonomy" id="161767"/>
    <lineage>
        <taxon>Eukaryota</taxon>
        <taxon>Metazoa</taxon>
        <taxon>Chordata</taxon>
        <taxon>Craniata</taxon>
        <taxon>Vertebrata</taxon>
        <taxon>Euteleostomi</taxon>
        <taxon>Actinopterygii</taxon>
        <taxon>Neopterygii</taxon>
        <taxon>Teleostei</taxon>
        <taxon>Neoteleostei</taxon>
        <taxon>Acanthomorphata</taxon>
        <taxon>Ovalentaria</taxon>
        <taxon>Pomacentridae</taxon>
        <taxon>Amphiprion</taxon>
    </lineage>
</organism>
<dbReference type="Pfam" id="PF17919">
    <property type="entry name" value="RT_RNaseH_2"/>
    <property type="match status" value="1"/>
</dbReference>
<dbReference type="SUPFAM" id="SSF56672">
    <property type="entry name" value="DNA/RNA polymerases"/>
    <property type="match status" value="1"/>
</dbReference>
<dbReference type="PANTHER" id="PTHR33064">
    <property type="entry name" value="POL PROTEIN"/>
    <property type="match status" value="1"/>
</dbReference>
<reference evidence="3 4" key="1">
    <citation type="submission" date="2018-03" db="EMBL/GenBank/DDBJ databases">
        <title>Finding Nemo's genes: A chromosome-scale reference assembly of the genome of the orange clownfish Amphiprion percula.</title>
        <authorList>
            <person name="Lehmann R."/>
        </authorList>
    </citation>
    <scope>NUCLEOTIDE SEQUENCE</scope>
</reference>
<accession>A0A3P8SXX7</accession>
<dbReference type="Proteomes" id="UP000265080">
    <property type="component" value="Chromosome 3"/>
</dbReference>
<feature type="domain" description="Reverse transcriptase/retrotransposon-derived protein RNase H-like" evidence="2">
    <location>
        <begin position="27"/>
        <end position="104"/>
    </location>
</feature>
<protein>
    <recommendedName>
        <fullName evidence="2">Reverse transcriptase/retrotransposon-derived protein RNase H-like domain-containing protein</fullName>
    </recommendedName>
</protein>
<keyword evidence="4" id="KW-1185">Reference proteome</keyword>
<sequence length="132" mass="14449">VVNLKSVDSQSPRVSEKTQDVNSDLEWTDEGNNAFQHLKQQLASSSTLATPNSNKDTHMTAVLTQRSGDRPRPIAFYSKKLDPVASGLPHCVQACVAIAEAIHASKLFSFLLVLQMMLLYLLPDDERGEAGP</sequence>
<reference evidence="3" key="2">
    <citation type="submission" date="2025-08" db="UniProtKB">
        <authorList>
            <consortium name="Ensembl"/>
        </authorList>
    </citation>
    <scope>IDENTIFICATION</scope>
</reference>
<dbReference type="InterPro" id="IPR041577">
    <property type="entry name" value="RT_RNaseH_2"/>
</dbReference>
<evidence type="ECO:0000259" key="2">
    <source>
        <dbReference type="Pfam" id="PF17919"/>
    </source>
</evidence>
<dbReference type="Ensembl" id="ENSAPET00000017990.1">
    <property type="protein sequence ID" value="ENSAPEP00000017494.1"/>
    <property type="gene ID" value="ENSAPEG00000012510.1"/>
</dbReference>
<dbReference type="AlphaFoldDB" id="A0A3P8SXX7"/>
<dbReference type="PANTHER" id="PTHR33064:SF37">
    <property type="entry name" value="RIBONUCLEASE H"/>
    <property type="match status" value="1"/>
</dbReference>
<dbReference type="STRING" id="161767.ENSAPEP00000017494"/>